<name>A0A1P9WX83_9BACT</name>
<dbReference type="Gene3D" id="2.60.40.1120">
    <property type="entry name" value="Carboxypeptidase-like, regulatory domain"/>
    <property type="match status" value="1"/>
</dbReference>
<evidence type="ECO:0008006" key="3">
    <source>
        <dbReference type="Google" id="ProtNLM"/>
    </source>
</evidence>
<dbReference type="SUPFAM" id="SSF49464">
    <property type="entry name" value="Carboxypeptidase regulatory domain-like"/>
    <property type="match status" value="1"/>
</dbReference>
<dbReference type="AlphaFoldDB" id="A0A1P9WX83"/>
<dbReference type="STRING" id="1178516.AWR27_12060"/>
<protein>
    <recommendedName>
        <fullName evidence="3">SD-repeat containing protein B domain-containing protein</fullName>
    </recommendedName>
</protein>
<dbReference type="EMBL" id="CP014263">
    <property type="protein sequence ID" value="AQG79997.1"/>
    <property type="molecule type" value="Genomic_DNA"/>
</dbReference>
<dbReference type="InterPro" id="IPR008969">
    <property type="entry name" value="CarboxyPept-like_regulatory"/>
</dbReference>
<accession>A0A1P9WX83</accession>
<dbReference type="Proteomes" id="UP000187941">
    <property type="component" value="Chromosome"/>
</dbReference>
<evidence type="ECO:0000313" key="2">
    <source>
        <dbReference type="Proteomes" id="UP000187941"/>
    </source>
</evidence>
<dbReference type="KEGG" id="smon:AWR27_12060"/>
<evidence type="ECO:0000313" key="1">
    <source>
        <dbReference type="EMBL" id="AQG79997.1"/>
    </source>
</evidence>
<dbReference type="Pfam" id="PF13620">
    <property type="entry name" value="CarboxypepD_reg"/>
    <property type="match status" value="1"/>
</dbReference>
<sequence>MPVGGQLSGQVQLWDSRTNTLADHSGVTVSIDGPSAETALTDASGNYVFKDLRYGDYNLTFVKNGYGTYRLFNVAHRQATTAPTTMVNTVQLGQQTTTSIRSFTITGTTYTGNSGVSFQTTVSPNPTVSDRVYIRHFLSNDSTVSNTRFTFASPLTSLISNNATSGFTKNDLLAAGFKTGQTIYARIYTDSFQSNSYKNPVTNTWVFPNLNVAAPPAQSFVLTK</sequence>
<organism evidence="1 2">
    <name type="scientific">Spirosoma montaniterrae</name>
    <dbReference type="NCBI Taxonomy" id="1178516"/>
    <lineage>
        <taxon>Bacteria</taxon>
        <taxon>Pseudomonadati</taxon>
        <taxon>Bacteroidota</taxon>
        <taxon>Cytophagia</taxon>
        <taxon>Cytophagales</taxon>
        <taxon>Cytophagaceae</taxon>
        <taxon>Spirosoma</taxon>
    </lineage>
</organism>
<gene>
    <name evidence="1" type="ORF">AWR27_12060</name>
</gene>
<reference evidence="1 2" key="1">
    <citation type="submission" date="2016-01" db="EMBL/GenBank/DDBJ databases">
        <authorList>
            <person name="Oliw E.H."/>
        </authorList>
    </citation>
    <scope>NUCLEOTIDE SEQUENCE [LARGE SCALE GENOMIC DNA]</scope>
    <source>
        <strain evidence="1 2">DY10</strain>
    </source>
</reference>
<keyword evidence="2" id="KW-1185">Reference proteome</keyword>
<proteinExistence type="predicted"/>